<name>A0A438ACY8_9RHOB</name>
<protein>
    <submittedName>
        <fullName evidence="1">Uncharacterized protein</fullName>
    </submittedName>
</protein>
<keyword evidence="2" id="KW-1185">Reference proteome</keyword>
<dbReference type="EMBL" id="RQXX01000011">
    <property type="protein sequence ID" value="RVV96550.1"/>
    <property type="molecule type" value="Genomic_DNA"/>
</dbReference>
<evidence type="ECO:0000313" key="1">
    <source>
        <dbReference type="EMBL" id="RVV96550.1"/>
    </source>
</evidence>
<comment type="caution">
    <text evidence="1">The sequence shown here is derived from an EMBL/GenBank/DDBJ whole genome shotgun (WGS) entry which is preliminary data.</text>
</comment>
<sequence length="194" mass="20185">MSRPGTGRATRTRAIAAIGALGLVLGLGAGIAPLRGATPYGTDIRPEITADGAARFVAVAAGRYHTAWTVSCRVPLRGCMARGQEVVLRLDAHGAARLLAAVAPGARLSLEGAGPRRDLAGLFAQPLSGALVRRLSLPRARLVIEEPGHPARSLSLAGLSEAVDYLGWLATYEARSTRDARLWPGIARAAARQG</sequence>
<gene>
    <name evidence="1" type="ORF">EKE94_18055</name>
</gene>
<reference evidence="1 2" key="1">
    <citation type="submission" date="2018-11" db="EMBL/GenBank/DDBJ databases">
        <title>Mesobaculum littorinae gen. nov., sp. nov., isolated from Littorina scabra that represents a novel genus of the order Rhodobacteraceae.</title>
        <authorList>
            <person name="Li F."/>
        </authorList>
    </citation>
    <scope>NUCLEOTIDE SEQUENCE [LARGE SCALE GENOMIC DNA]</scope>
    <source>
        <strain evidence="1 2">M0103</strain>
    </source>
</reference>
<dbReference type="RefSeq" id="WP_127908036.1">
    <property type="nucleotide sequence ID" value="NZ_RQXX01000011.1"/>
</dbReference>
<dbReference type="AlphaFoldDB" id="A0A438ACY8"/>
<proteinExistence type="predicted"/>
<dbReference type="OrthoDB" id="7874089at2"/>
<evidence type="ECO:0000313" key="2">
    <source>
        <dbReference type="Proteomes" id="UP000285908"/>
    </source>
</evidence>
<organism evidence="1 2">
    <name type="scientific">Mesobaculum littorinae</name>
    <dbReference type="NCBI Taxonomy" id="2486419"/>
    <lineage>
        <taxon>Bacteria</taxon>
        <taxon>Pseudomonadati</taxon>
        <taxon>Pseudomonadota</taxon>
        <taxon>Alphaproteobacteria</taxon>
        <taxon>Rhodobacterales</taxon>
        <taxon>Roseobacteraceae</taxon>
        <taxon>Mesobaculum</taxon>
    </lineage>
</organism>
<dbReference type="Proteomes" id="UP000285908">
    <property type="component" value="Unassembled WGS sequence"/>
</dbReference>
<accession>A0A438ACY8</accession>